<evidence type="ECO:0000256" key="2">
    <source>
        <dbReference type="SAM" id="Phobius"/>
    </source>
</evidence>
<proteinExistence type="predicted"/>
<keyword evidence="2" id="KW-0472">Membrane</keyword>
<dbReference type="RefSeq" id="WP_229640483.1">
    <property type="nucleotide sequence ID" value="NZ_JADWDC010000022.1"/>
</dbReference>
<feature type="compositionally biased region" description="Low complexity" evidence="1">
    <location>
        <begin position="58"/>
        <end position="85"/>
    </location>
</feature>
<comment type="caution">
    <text evidence="3">The sequence shown here is derived from an EMBL/GenBank/DDBJ whole genome shotgun (WGS) entry which is preliminary data.</text>
</comment>
<keyword evidence="2" id="KW-1133">Transmembrane helix</keyword>
<dbReference type="Pfam" id="PF07466">
    <property type="entry name" value="DUF1517"/>
    <property type="match status" value="1"/>
</dbReference>
<feature type="transmembrane region" description="Helical" evidence="2">
    <location>
        <begin position="125"/>
        <end position="146"/>
    </location>
</feature>
<feature type="region of interest" description="Disordered" evidence="1">
    <location>
        <begin position="45"/>
        <end position="114"/>
    </location>
</feature>
<feature type="compositionally biased region" description="Basic and acidic residues" evidence="1">
    <location>
        <begin position="86"/>
        <end position="100"/>
    </location>
</feature>
<evidence type="ECO:0000256" key="1">
    <source>
        <dbReference type="SAM" id="MobiDB-lite"/>
    </source>
</evidence>
<sequence length="355" mass="39919">MATSIAIAIAHHSPTVLASKIQTKTSDRFTSITLNGKIIQSANLIAKKSGGRSGGGSFKSRPSRSQKSSPSRNSNQRKSSSPSRSYDQRDSTYRERDRTYPRHSSPTYYHRGTTHSRGSSGFGNFIISIFILVFLGGLIFVLFHVFRQMFGSNSDSSSKAERKIAQERDNDRVTVSLLQIVLSSEAQKIQQDLLTLSTRVDTSSDEGLMELMRESALILLRNDLNWTHVLANSHSLDISQAEQEFDRLSLIQRSKFSGESFSNIDGVIETRQARNHDESGFPAYVVVTLLFGTADDNALFAKIHNSETLKEVLLQLSSMREDYLMKFELLWTPQTVDRYLTDEELLIEYTDAMPL</sequence>
<dbReference type="Proteomes" id="UP000729733">
    <property type="component" value="Unassembled WGS sequence"/>
</dbReference>
<dbReference type="PANTHER" id="PTHR33975:SF2">
    <property type="entry name" value="MYELIN-ASSOCIATED OLIGODENDROCYTE BASIC PROTEIN"/>
    <property type="match status" value="1"/>
</dbReference>
<gene>
    <name evidence="3" type="ORF">I4641_10565</name>
</gene>
<organism evidence="3 4">
    <name type="scientific">Waterburya agarophytonicola KI4</name>
    <dbReference type="NCBI Taxonomy" id="2874699"/>
    <lineage>
        <taxon>Bacteria</taxon>
        <taxon>Bacillati</taxon>
        <taxon>Cyanobacteriota</taxon>
        <taxon>Cyanophyceae</taxon>
        <taxon>Pleurocapsales</taxon>
        <taxon>Hyellaceae</taxon>
        <taxon>Waterburya</taxon>
        <taxon>Waterburya agarophytonicola</taxon>
    </lineage>
</organism>
<name>A0A964FH95_9CYAN</name>
<reference evidence="3" key="1">
    <citation type="journal article" date="2021" name="Antonie Van Leeuwenhoek">
        <title>Draft genome and description of Waterburya agarophytonicola gen. nov. sp. nov. (Pleurocapsales, Cyanobacteria): a seaweed symbiont.</title>
        <authorList>
            <person name="Bonthond G."/>
            <person name="Shalygin S."/>
            <person name="Bayer T."/>
            <person name="Weinberger F."/>
        </authorList>
    </citation>
    <scope>NUCLEOTIDE SEQUENCE</scope>
    <source>
        <strain evidence="3">KI4</strain>
    </source>
</reference>
<keyword evidence="4" id="KW-1185">Reference proteome</keyword>
<evidence type="ECO:0000313" key="3">
    <source>
        <dbReference type="EMBL" id="MCC0177419.1"/>
    </source>
</evidence>
<dbReference type="PANTHER" id="PTHR33975">
    <property type="entry name" value="MYELIN-ASSOCIATED OLIGODENDROCYTE BASIC PROTEIN"/>
    <property type="match status" value="1"/>
</dbReference>
<accession>A0A964FH95</accession>
<evidence type="ECO:0000313" key="4">
    <source>
        <dbReference type="Proteomes" id="UP000729733"/>
    </source>
</evidence>
<dbReference type="InterPro" id="IPR010903">
    <property type="entry name" value="DUF1517"/>
</dbReference>
<keyword evidence="2" id="KW-0812">Transmembrane</keyword>
<protein>
    <submittedName>
        <fullName evidence="3">DUF1517 domain-containing protein</fullName>
    </submittedName>
</protein>
<dbReference type="EMBL" id="JADWDC010000022">
    <property type="protein sequence ID" value="MCC0177419.1"/>
    <property type="molecule type" value="Genomic_DNA"/>
</dbReference>
<dbReference type="AlphaFoldDB" id="A0A964FH95"/>
<dbReference type="InterPro" id="IPR053023">
    <property type="entry name" value="FLAP_modulator"/>
</dbReference>